<sequence length="127" mass="14472">MIDAHSVIPWFWAETAKIEEDLDLRHDKFSFWPARIAKAGQALLSRFGLSRPPSPWSPIITVFDLPDPGNTWNGQQIKRYRSLARQGPRQFNNVTLASGPSHVWWVERLSNYAWASSGLRLPSARAC</sequence>
<dbReference type="EMBL" id="CAJNJA010016309">
    <property type="protein sequence ID" value="CAE7378424.1"/>
    <property type="molecule type" value="Genomic_DNA"/>
</dbReference>
<protein>
    <submittedName>
        <fullName evidence="1">MEGF8 protein</fullName>
    </submittedName>
</protein>
<organism evidence="1 2">
    <name type="scientific">Symbiodinium necroappetens</name>
    <dbReference type="NCBI Taxonomy" id="1628268"/>
    <lineage>
        <taxon>Eukaryota</taxon>
        <taxon>Sar</taxon>
        <taxon>Alveolata</taxon>
        <taxon>Dinophyceae</taxon>
        <taxon>Suessiales</taxon>
        <taxon>Symbiodiniaceae</taxon>
        <taxon>Symbiodinium</taxon>
    </lineage>
</organism>
<keyword evidence="2" id="KW-1185">Reference proteome</keyword>
<comment type="caution">
    <text evidence="1">The sequence shown here is derived from an EMBL/GenBank/DDBJ whole genome shotgun (WGS) entry which is preliminary data.</text>
</comment>
<reference evidence="1" key="1">
    <citation type="submission" date="2021-02" db="EMBL/GenBank/DDBJ databases">
        <authorList>
            <person name="Dougan E. K."/>
            <person name="Rhodes N."/>
            <person name="Thang M."/>
            <person name="Chan C."/>
        </authorList>
    </citation>
    <scope>NUCLEOTIDE SEQUENCE</scope>
</reference>
<dbReference type="Proteomes" id="UP000601435">
    <property type="component" value="Unassembled WGS sequence"/>
</dbReference>
<accession>A0A812Q5D1</accession>
<dbReference type="AlphaFoldDB" id="A0A812Q5D1"/>
<name>A0A812Q5D1_9DINO</name>
<evidence type="ECO:0000313" key="2">
    <source>
        <dbReference type="Proteomes" id="UP000601435"/>
    </source>
</evidence>
<dbReference type="OrthoDB" id="413044at2759"/>
<evidence type="ECO:0000313" key="1">
    <source>
        <dbReference type="EMBL" id="CAE7378424.1"/>
    </source>
</evidence>
<gene>
    <name evidence="1" type="primary">MEGF8</name>
    <name evidence="1" type="ORF">SNEC2469_LOCUS10221</name>
</gene>
<proteinExistence type="predicted"/>